<dbReference type="GO" id="GO:0005886">
    <property type="term" value="C:plasma membrane"/>
    <property type="evidence" value="ECO:0007669"/>
    <property type="project" value="UniProtKB-SubCell"/>
</dbReference>
<evidence type="ECO:0000256" key="10">
    <source>
        <dbReference type="RuleBase" id="RU046427"/>
    </source>
</evidence>
<dbReference type="Pfam" id="PF00001">
    <property type="entry name" value="7tm_1"/>
    <property type="match status" value="1"/>
</dbReference>
<accession>A0A8J9Z9N6</accession>
<evidence type="ECO:0000313" key="13">
    <source>
        <dbReference type="Proteomes" id="UP000838412"/>
    </source>
</evidence>
<evidence type="ECO:0000256" key="4">
    <source>
        <dbReference type="ARBA" id="ARBA00022989"/>
    </source>
</evidence>
<evidence type="ECO:0000256" key="7">
    <source>
        <dbReference type="ARBA" id="ARBA00023170"/>
    </source>
</evidence>
<feature type="transmembrane region" description="Helical" evidence="10">
    <location>
        <begin position="215"/>
        <end position="243"/>
    </location>
</feature>
<keyword evidence="9 10" id="KW-0807">Transducer</keyword>
<dbReference type="PROSITE" id="PS50262">
    <property type="entry name" value="G_PROTEIN_RECEP_F1_2"/>
    <property type="match status" value="1"/>
</dbReference>
<feature type="transmembrane region" description="Helical" evidence="10">
    <location>
        <begin position="173"/>
        <end position="195"/>
    </location>
</feature>
<dbReference type="AlphaFoldDB" id="A0A8J9Z9N6"/>
<name>A0A8J9Z9N6_BRALA</name>
<feature type="domain" description="G-protein coupled receptors family 1 profile" evidence="11">
    <location>
        <begin position="74"/>
        <end position="367"/>
    </location>
</feature>
<evidence type="ECO:0000313" key="12">
    <source>
        <dbReference type="EMBL" id="CAH1249678.1"/>
    </source>
</evidence>
<comment type="similarity">
    <text evidence="10">Belongs to the G-protein coupled receptor 1 family. Vasopressin/oxytocin receptor subfamily.</text>
</comment>
<dbReference type="InterPro" id="IPR001817">
    <property type="entry name" value="Vasoprsn_rcpt"/>
</dbReference>
<comment type="subcellular location">
    <subcellularLocation>
        <location evidence="1 10">Cell membrane</location>
        <topology evidence="1 10">Multi-pass membrane protein</topology>
    </subcellularLocation>
</comment>
<keyword evidence="8 10" id="KW-0325">Glycoprotein</keyword>
<evidence type="ECO:0000256" key="3">
    <source>
        <dbReference type="ARBA" id="ARBA00022692"/>
    </source>
</evidence>
<dbReference type="EMBL" id="OV696702">
    <property type="protein sequence ID" value="CAH1249678.1"/>
    <property type="molecule type" value="Genomic_DNA"/>
</dbReference>
<evidence type="ECO:0000256" key="6">
    <source>
        <dbReference type="ARBA" id="ARBA00023136"/>
    </source>
</evidence>
<keyword evidence="4 10" id="KW-1133">Transmembrane helix</keyword>
<dbReference type="Proteomes" id="UP000838412">
    <property type="component" value="Chromosome 17"/>
</dbReference>
<keyword evidence="5 10" id="KW-0297">G-protein coupled receptor</keyword>
<feature type="transmembrane region" description="Helical" evidence="10">
    <location>
        <begin position="62"/>
        <end position="82"/>
    </location>
</feature>
<reference evidence="12" key="1">
    <citation type="submission" date="2022-01" db="EMBL/GenBank/DDBJ databases">
        <authorList>
            <person name="Braso-Vives M."/>
        </authorList>
    </citation>
    <scope>NUCLEOTIDE SEQUENCE</scope>
</reference>
<dbReference type="PANTHER" id="PTHR24244">
    <property type="entry name" value="NEUROPEPTIDE S RECEPTOR"/>
    <property type="match status" value="1"/>
</dbReference>
<feature type="transmembrane region" description="Helical" evidence="10">
    <location>
        <begin position="350"/>
        <end position="370"/>
    </location>
</feature>
<gene>
    <name evidence="12" type="primary">NPSR1</name>
    <name evidence="12" type="ORF">BLAG_LOCUS10695</name>
</gene>
<keyword evidence="2" id="KW-1003">Cell membrane</keyword>
<keyword evidence="7 10" id="KW-0675">Receptor</keyword>
<evidence type="ECO:0000256" key="1">
    <source>
        <dbReference type="ARBA" id="ARBA00004651"/>
    </source>
</evidence>
<dbReference type="PROSITE" id="PS00237">
    <property type="entry name" value="G_PROTEIN_RECEP_F1_1"/>
    <property type="match status" value="1"/>
</dbReference>
<proteinExistence type="inferred from homology"/>
<sequence>MANDTLNKEDAFSDFLPTPNQTANVSNPSGGSLKGTIYSLWQKDVFASTYRTFFVSQTEQLVTLWVLFVFIVVGNSLVLLIMWLERNKRSRMNFFILNLAIADLNAGLFNVLPEIVHRFVVEWIAGNTLCKIVKYTQAVLLYASTYVLVAMSIDRYDAIVHPLQFVREHKSKVMIGVAWGLACLFSVPSPVIFAVRLQPNGEWQCWAEWPEEWYWVPYMTVVAAIVFFIPLGIICICYVAIIVKIWKRGKGMAYEDHIPRSRASSEQDSIWQQTHNLDVRDPLKKTKWSPDTQRRCSSNSFTSRAKARTIKLSVAIILAFICCWSPYFLFDMMDNYNALPDTKAKEDASLIIQNLPALNSAINPIIYGFFSTKLYRKLRKIAIINWIAVHMFRLPELDHDVPKSCRRLDSKGAHFERTTPMTDASTDVSSALSVRKISKNSDGGTSTYLCPRSGNVCLRPTHSRSARILQLQVPVIDDVTASPHRRLPSITLRVITEQTGSERRQSNQEVGTPQNVFDAVSPQALLRRSLSVAEITSSV</sequence>
<dbReference type="GO" id="GO:0005000">
    <property type="term" value="F:vasopressin receptor activity"/>
    <property type="evidence" value="ECO:0007669"/>
    <property type="project" value="InterPro"/>
</dbReference>
<evidence type="ECO:0000259" key="11">
    <source>
        <dbReference type="PROSITE" id="PS50262"/>
    </source>
</evidence>
<dbReference type="InterPro" id="IPR027294">
    <property type="entry name" value="NPS_rcpt"/>
</dbReference>
<organism evidence="12 13">
    <name type="scientific">Branchiostoma lanceolatum</name>
    <name type="common">Common lancelet</name>
    <name type="synonym">Amphioxus lanceolatum</name>
    <dbReference type="NCBI Taxonomy" id="7740"/>
    <lineage>
        <taxon>Eukaryota</taxon>
        <taxon>Metazoa</taxon>
        <taxon>Chordata</taxon>
        <taxon>Cephalochordata</taxon>
        <taxon>Leptocardii</taxon>
        <taxon>Amphioxiformes</taxon>
        <taxon>Branchiostomatidae</taxon>
        <taxon>Branchiostoma</taxon>
    </lineage>
</organism>
<dbReference type="PRINTS" id="PR00896">
    <property type="entry name" value="VASOPRESSINR"/>
</dbReference>
<protein>
    <submittedName>
        <fullName evidence="12">NPSR1 protein</fullName>
    </submittedName>
</protein>
<keyword evidence="3 10" id="KW-0812">Transmembrane</keyword>
<comment type="caution">
    <text evidence="10">Lacks conserved residue(s) required for the propagation of feature annotation.</text>
</comment>
<keyword evidence="6 10" id="KW-0472">Membrane</keyword>
<evidence type="ECO:0000256" key="5">
    <source>
        <dbReference type="ARBA" id="ARBA00023040"/>
    </source>
</evidence>
<dbReference type="SUPFAM" id="SSF81321">
    <property type="entry name" value="Family A G protein-coupled receptor-like"/>
    <property type="match status" value="1"/>
</dbReference>
<dbReference type="InterPro" id="IPR000276">
    <property type="entry name" value="GPCR_Rhodpsn"/>
</dbReference>
<dbReference type="PANTHER" id="PTHR24244:SF1">
    <property type="entry name" value="G-PROTEIN COUPLED RECEPTORS FAMILY 1 PROFILE DOMAIN-CONTAINING PROTEIN"/>
    <property type="match status" value="1"/>
</dbReference>
<dbReference type="GO" id="GO:0008188">
    <property type="term" value="F:neuropeptide receptor activity"/>
    <property type="evidence" value="ECO:0007669"/>
    <property type="project" value="InterPro"/>
</dbReference>
<feature type="transmembrane region" description="Helical" evidence="10">
    <location>
        <begin position="312"/>
        <end position="330"/>
    </location>
</feature>
<evidence type="ECO:0000256" key="2">
    <source>
        <dbReference type="ARBA" id="ARBA00022475"/>
    </source>
</evidence>
<evidence type="ECO:0000256" key="9">
    <source>
        <dbReference type="ARBA" id="ARBA00023224"/>
    </source>
</evidence>
<dbReference type="PRINTS" id="PR00237">
    <property type="entry name" value="GPCRRHODOPSN"/>
</dbReference>
<keyword evidence="13" id="KW-1185">Reference proteome</keyword>
<dbReference type="InterPro" id="IPR017452">
    <property type="entry name" value="GPCR_Rhodpsn_7TM"/>
</dbReference>
<dbReference type="Gene3D" id="1.20.1070.10">
    <property type="entry name" value="Rhodopsin 7-helix transmembrane proteins"/>
    <property type="match status" value="1"/>
</dbReference>
<dbReference type="OrthoDB" id="5987909at2759"/>
<evidence type="ECO:0000256" key="8">
    <source>
        <dbReference type="ARBA" id="ARBA00023180"/>
    </source>
</evidence>